<evidence type="ECO:0000256" key="5">
    <source>
        <dbReference type="ARBA" id="ARBA00023306"/>
    </source>
</evidence>
<sequence length="239" mass="27725">MPANLSSRKFLDKIRSFVFFVIVCLLIFIFFYTLNNVFAIKDIEIESDKKDLIGIQELKKSNLIFISQKEIKELIIKKNPEVDKVTIEKEYPSTLILKIKIERPIANLLVNQGYFYLSSFGKILLKSKNPVKELPIINYYQKLNFQSYSAGNVLTYKDIKLTLDLIIGVIDLGFKIVYIDISGVNMLLFNVGEKKIIFSSEKEAGSQLFQLQQIVKQFKVEGRAFKEIDLRYDKPVVRF</sequence>
<protein>
    <submittedName>
        <fullName evidence="8">Cell division protein FtsQ</fullName>
    </submittedName>
</protein>
<dbReference type="EMBL" id="LBSV01000002">
    <property type="protein sequence ID" value="KKQ26486.1"/>
    <property type="molecule type" value="Genomic_DNA"/>
</dbReference>
<evidence type="ECO:0000256" key="4">
    <source>
        <dbReference type="ARBA" id="ARBA00022989"/>
    </source>
</evidence>
<evidence type="ECO:0000259" key="7">
    <source>
        <dbReference type="Pfam" id="PF08478"/>
    </source>
</evidence>
<proteinExistence type="predicted"/>
<feature type="transmembrane region" description="Helical" evidence="6">
    <location>
        <begin position="16"/>
        <end position="34"/>
    </location>
</feature>
<dbReference type="Proteomes" id="UP000034917">
    <property type="component" value="Unassembled WGS sequence"/>
</dbReference>
<dbReference type="InterPro" id="IPR013685">
    <property type="entry name" value="POTRA_FtsQ_type"/>
</dbReference>
<keyword evidence="5" id="KW-0131">Cell cycle</keyword>
<dbReference type="GO" id="GO:0051301">
    <property type="term" value="P:cell division"/>
    <property type="evidence" value="ECO:0007669"/>
    <property type="project" value="UniProtKB-KW"/>
</dbReference>
<evidence type="ECO:0000313" key="8">
    <source>
        <dbReference type="EMBL" id="KKQ26486.1"/>
    </source>
</evidence>
<accession>A0A0G0JE94</accession>
<evidence type="ECO:0000256" key="6">
    <source>
        <dbReference type="SAM" id="Phobius"/>
    </source>
</evidence>
<reference evidence="8 9" key="1">
    <citation type="journal article" date="2015" name="Nature">
        <title>rRNA introns, odd ribosomes, and small enigmatic genomes across a large radiation of phyla.</title>
        <authorList>
            <person name="Brown C.T."/>
            <person name="Hug L.A."/>
            <person name="Thomas B.C."/>
            <person name="Sharon I."/>
            <person name="Castelle C.J."/>
            <person name="Singh A."/>
            <person name="Wilkins M.J."/>
            <person name="Williams K.H."/>
            <person name="Banfield J.F."/>
        </authorList>
    </citation>
    <scope>NUCLEOTIDE SEQUENCE [LARGE SCALE GENOMIC DNA]</scope>
</reference>
<evidence type="ECO:0000256" key="3">
    <source>
        <dbReference type="ARBA" id="ARBA00022692"/>
    </source>
</evidence>
<keyword evidence="2 8" id="KW-0132">Cell division</keyword>
<organism evidence="8 9">
    <name type="scientific">Candidatus Roizmanbacteria bacterium GW2011_GWC2_37_13</name>
    <dbReference type="NCBI Taxonomy" id="1618486"/>
    <lineage>
        <taxon>Bacteria</taxon>
        <taxon>Candidatus Roizmaniibacteriota</taxon>
    </lineage>
</organism>
<evidence type="ECO:0000313" key="9">
    <source>
        <dbReference type="Proteomes" id="UP000034917"/>
    </source>
</evidence>
<keyword evidence="1" id="KW-1003">Cell membrane</keyword>
<keyword evidence="4 6" id="KW-1133">Transmembrane helix</keyword>
<gene>
    <name evidence="8" type="ORF">US40_C0002G0020</name>
</gene>
<evidence type="ECO:0000256" key="2">
    <source>
        <dbReference type="ARBA" id="ARBA00022618"/>
    </source>
</evidence>
<dbReference type="AlphaFoldDB" id="A0A0G0JE94"/>
<keyword evidence="6" id="KW-0472">Membrane</keyword>
<name>A0A0G0JE94_9BACT</name>
<dbReference type="Pfam" id="PF08478">
    <property type="entry name" value="POTRA_1"/>
    <property type="match status" value="1"/>
</dbReference>
<comment type="caution">
    <text evidence="8">The sequence shown here is derived from an EMBL/GenBank/DDBJ whole genome shotgun (WGS) entry which is preliminary data.</text>
</comment>
<feature type="domain" description="POTRA" evidence="7">
    <location>
        <begin position="53"/>
        <end position="100"/>
    </location>
</feature>
<evidence type="ECO:0000256" key="1">
    <source>
        <dbReference type="ARBA" id="ARBA00022475"/>
    </source>
</evidence>
<keyword evidence="3 6" id="KW-0812">Transmembrane</keyword>